<dbReference type="Gene3D" id="3.90.180.10">
    <property type="entry name" value="Medium-chain alcohol dehydrogenases, catalytic domain"/>
    <property type="match status" value="1"/>
</dbReference>
<evidence type="ECO:0000256" key="5">
    <source>
        <dbReference type="ARBA" id="ARBA00023002"/>
    </source>
</evidence>
<organism evidence="7">
    <name type="scientific">marine sediment metagenome</name>
    <dbReference type="NCBI Taxonomy" id="412755"/>
    <lineage>
        <taxon>unclassified sequences</taxon>
        <taxon>metagenomes</taxon>
        <taxon>ecological metagenomes</taxon>
    </lineage>
</organism>
<accession>X0XGE1</accession>
<evidence type="ECO:0000256" key="1">
    <source>
        <dbReference type="ARBA" id="ARBA00001947"/>
    </source>
</evidence>
<evidence type="ECO:0000256" key="4">
    <source>
        <dbReference type="ARBA" id="ARBA00022833"/>
    </source>
</evidence>
<feature type="domain" description="Alcohol dehydrogenase-like N-terminal" evidence="6">
    <location>
        <begin position="23"/>
        <end position="114"/>
    </location>
</feature>
<proteinExistence type="inferred from homology"/>
<dbReference type="PANTHER" id="PTHR43161">
    <property type="entry name" value="SORBITOL DEHYDROGENASE"/>
    <property type="match status" value="1"/>
</dbReference>
<name>X0XGE1_9ZZZZ</name>
<gene>
    <name evidence="7" type="ORF">S01H1_63454</name>
</gene>
<comment type="similarity">
    <text evidence="2">Belongs to the zinc-containing alcohol dehydrogenase family.</text>
</comment>
<dbReference type="InterPro" id="IPR002328">
    <property type="entry name" value="ADH_Zn_CS"/>
</dbReference>
<dbReference type="GO" id="GO:0016491">
    <property type="term" value="F:oxidoreductase activity"/>
    <property type="evidence" value="ECO:0007669"/>
    <property type="project" value="UniProtKB-KW"/>
</dbReference>
<feature type="non-terminal residue" evidence="7">
    <location>
        <position position="115"/>
    </location>
</feature>
<evidence type="ECO:0000313" key="7">
    <source>
        <dbReference type="EMBL" id="GAG35718.1"/>
    </source>
</evidence>
<dbReference type="InterPro" id="IPR013154">
    <property type="entry name" value="ADH-like_N"/>
</dbReference>
<comment type="cofactor">
    <cofactor evidence="1">
        <name>Zn(2+)</name>
        <dbReference type="ChEBI" id="CHEBI:29105"/>
    </cofactor>
</comment>
<keyword evidence="4" id="KW-0862">Zinc</keyword>
<keyword evidence="3" id="KW-0479">Metal-binding</keyword>
<dbReference type="AlphaFoldDB" id="X0XGE1"/>
<dbReference type="GO" id="GO:0008270">
    <property type="term" value="F:zinc ion binding"/>
    <property type="evidence" value="ECO:0007669"/>
    <property type="project" value="InterPro"/>
</dbReference>
<dbReference type="InterPro" id="IPR011032">
    <property type="entry name" value="GroES-like_sf"/>
</dbReference>
<evidence type="ECO:0000256" key="2">
    <source>
        <dbReference type="ARBA" id="ARBA00008072"/>
    </source>
</evidence>
<dbReference type="PANTHER" id="PTHR43161:SF9">
    <property type="entry name" value="SORBITOL DEHYDROGENASE"/>
    <property type="match status" value="1"/>
</dbReference>
<dbReference type="EMBL" id="BARS01041759">
    <property type="protein sequence ID" value="GAG35718.1"/>
    <property type="molecule type" value="Genomic_DNA"/>
</dbReference>
<evidence type="ECO:0000256" key="3">
    <source>
        <dbReference type="ARBA" id="ARBA00022723"/>
    </source>
</evidence>
<dbReference type="PROSITE" id="PS00059">
    <property type="entry name" value="ADH_ZINC"/>
    <property type="match status" value="1"/>
</dbReference>
<dbReference type="Pfam" id="PF08240">
    <property type="entry name" value="ADH_N"/>
    <property type="match status" value="1"/>
</dbReference>
<sequence length="115" mass="12326">MKTATLVGPNRIEIHEGPIPEPGPGEVLIRVRAVGICGSDTHYFAGRRDHEEHTVYPFVLGHEFAGEVAGVGEEVDGVEIGARVACAPDRPCGECEWCRKSEVNVCPNVRFAGSG</sequence>
<evidence type="ECO:0000259" key="6">
    <source>
        <dbReference type="Pfam" id="PF08240"/>
    </source>
</evidence>
<reference evidence="7" key="1">
    <citation type="journal article" date="2014" name="Front. Microbiol.">
        <title>High frequency of phylogenetically diverse reductive dehalogenase-homologous genes in deep subseafloor sedimentary metagenomes.</title>
        <authorList>
            <person name="Kawai M."/>
            <person name="Futagami T."/>
            <person name="Toyoda A."/>
            <person name="Takaki Y."/>
            <person name="Nishi S."/>
            <person name="Hori S."/>
            <person name="Arai W."/>
            <person name="Tsubouchi T."/>
            <person name="Morono Y."/>
            <person name="Uchiyama I."/>
            <person name="Ito T."/>
            <person name="Fujiyama A."/>
            <person name="Inagaki F."/>
            <person name="Takami H."/>
        </authorList>
    </citation>
    <scope>NUCLEOTIDE SEQUENCE</scope>
    <source>
        <strain evidence="7">Expedition CK06-06</strain>
    </source>
</reference>
<comment type="caution">
    <text evidence="7">The sequence shown here is derived from an EMBL/GenBank/DDBJ whole genome shotgun (WGS) entry which is preliminary data.</text>
</comment>
<dbReference type="SUPFAM" id="SSF50129">
    <property type="entry name" value="GroES-like"/>
    <property type="match status" value="1"/>
</dbReference>
<protein>
    <recommendedName>
        <fullName evidence="6">Alcohol dehydrogenase-like N-terminal domain-containing protein</fullName>
    </recommendedName>
</protein>
<keyword evidence="5" id="KW-0560">Oxidoreductase</keyword>